<feature type="region of interest" description="Disordered" evidence="1">
    <location>
        <begin position="133"/>
        <end position="156"/>
    </location>
</feature>
<name>U7Q0F9_SPOS1</name>
<dbReference type="eggNOG" id="ENOG502SA6U">
    <property type="taxonomic scope" value="Eukaryota"/>
</dbReference>
<dbReference type="HOGENOM" id="CLU_085124_0_0_1"/>
<reference evidence="3" key="1">
    <citation type="journal article" date="2014" name="Genome Announc.">
        <title>Genome sequence of the pathogenic fungus Sporothrix schenckii (ATCC 58251).</title>
        <authorList>
            <person name="Cuomo C.A."/>
            <person name="Rodriguez-Del Valle N."/>
            <person name="Perez-Sanchez L."/>
            <person name="Abouelleil A."/>
            <person name="Goldberg J."/>
            <person name="Young S."/>
            <person name="Zeng Q."/>
            <person name="Birren B.W."/>
        </authorList>
    </citation>
    <scope>NUCLEOTIDE SEQUENCE [LARGE SCALE GENOMIC DNA]</scope>
    <source>
        <strain evidence="3">ATCC 58251 / de Perez 2211183</strain>
    </source>
</reference>
<dbReference type="EMBL" id="KI440844">
    <property type="protein sequence ID" value="ERT00455.1"/>
    <property type="molecule type" value="Genomic_DNA"/>
</dbReference>
<evidence type="ECO:0008006" key="4">
    <source>
        <dbReference type="Google" id="ProtNLM"/>
    </source>
</evidence>
<keyword evidence="3" id="KW-1185">Reference proteome</keyword>
<dbReference type="InterPro" id="IPR019240">
    <property type="entry name" value="DUF2196"/>
</dbReference>
<gene>
    <name evidence="2" type="ORF">HMPREF1624_03828</name>
</gene>
<dbReference type="PANTHER" id="PTHR40069:SF1">
    <property type="entry name" value="YWBE PROTEIN"/>
    <property type="match status" value="1"/>
</dbReference>
<evidence type="ECO:0000256" key="1">
    <source>
        <dbReference type="SAM" id="MobiDB-lite"/>
    </source>
</evidence>
<evidence type="ECO:0000313" key="2">
    <source>
        <dbReference type="EMBL" id="ERT00455.1"/>
    </source>
</evidence>
<proteinExistence type="predicted"/>
<dbReference type="Proteomes" id="UP000018087">
    <property type="component" value="Unassembled WGS sequence"/>
</dbReference>
<evidence type="ECO:0000313" key="3">
    <source>
        <dbReference type="Proteomes" id="UP000018087"/>
    </source>
</evidence>
<dbReference type="PANTHER" id="PTHR40069">
    <property type="entry name" value="YWBE PROTEIN"/>
    <property type="match status" value="1"/>
</dbReference>
<dbReference type="NCBIfam" id="TIGR03833">
    <property type="entry name" value="YwbE family protein"/>
    <property type="match status" value="1"/>
</dbReference>
<dbReference type="OrthoDB" id="20105at2759"/>
<dbReference type="AlphaFoldDB" id="U7Q0F9"/>
<accession>U7Q0F9</accession>
<feature type="compositionally biased region" description="Low complexity" evidence="1">
    <location>
        <begin position="145"/>
        <end position="156"/>
    </location>
</feature>
<protein>
    <recommendedName>
        <fullName evidence="4">UBZ4-type domain-containing protein</fullName>
    </recommendedName>
</protein>
<feature type="compositionally biased region" description="Basic residues" evidence="1">
    <location>
        <begin position="133"/>
        <end position="142"/>
    </location>
</feature>
<sequence length="193" mass="19541">MRPRMALKSVPTIAQVVPGAYVNIVLKQDQPTGRTVQGMVQTVLTRGNHPRGIKVRLSDGRVGRVQTMAGAGGSGDGGHSGASMVTAPAYGAAASAFGASKFGASGFNTTAAAAGVDGAPREQICLDAYVRPAKKQHKRRGGNRAGTADADSPTTAATAAATAPAVATTKCPVCNDFEGDEAAVSHHVSSHFD</sequence>
<dbReference type="Pfam" id="PF09962">
    <property type="entry name" value="DUF2196"/>
    <property type="match status" value="1"/>
</dbReference>
<organism evidence="2 3">
    <name type="scientific">Sporothrix schenckii (strain ATCC 58251 / de Perez 2211183)</name>
    <name type="common">Rose-picker's disease fungus</name>
    <dbReference type="NCBI Taxonomy" id="1391915"/>
    <lineage>
        <taxon>Eukaryota</taxon>
        <taxon>Fungi</taxon>
        <taxon>Dikarya</taxon>
        <taxon>Ascomycota</taxon>
        <taxon>Pezizomycotina</taxon>
        <taxon>Sordariomycetes</taxon>
        <taxon>Sordariomycetidae</taxon>
        <taxon>Ophiostomatales</taxon>
        <taxon>Ophiostomataceae</taxon>
        <taxon>Sporothrix</taxon>
    </lineage>
</organism>